<reference evidence="2" key="1">
    <citation type="journal article" date="2020" name="Nature">
        <title>Giant virus diversity and host interactions through global metagenomics.</title>
        <authorList>
            <person name="Schulz F."/>
            <person name="Roux S."/>
            <person name="Paez-Espino D."/>
            <person name="Jungbluth S."/>
            <person name="Walsh D.A."/>
            <person name="Denef V.J."/>
            <person name="McMahon K.D."/>
            <person name="Konstantinidis K.T."/>
            <person name="Eloe-Fadrosh E.A."/>
            <person name="Kyrpides N.C."/>
            <person name="Woyke T."/>
        </authorList>
    </citation>
    <scope>NUCLEOTIDE SEQUENCE</scope>
    <source>
        <strain evidence="2">GVMAG-M-3300027770-17</strain>
    </source>
</reference>
<dbReference type="EMBL" id="MN740468">
    <property type="protein sequence ID" value="QHU27987.1"/>
    <property type="molecule type" value="Genomic_DNA"/>
</dbReference>
<proteinExistence type="predicted"/>
<dbReference type="AlphaFoldDB" id="A0A6C0LC27"/>
<evidence type="ECO:0000256" key="1">
    <source>
        <dbReference type="SAM" id="Coils"/>
    </source>
</evidence>
<organism evidence="2">
    <name type="scientific">viral metagenome</name>
    <dbReference type="NCBI Taxonomy" id="1070528"/>
    <lineage>
        <taxon>unclassified sequences</taxon>
        <taxon>metagenomes</taxon>
        <taxon>organismal metagenomes</taxon>
    </lineage>
</organism>
<accession>A0A6C0LC27</accession>
<sequence>MAANQKIIDALTTLTSKFDEMNSKIDTLQTQNADLMKMIQSKPISKEVLNEQPTSKLELKRAELEAVKNSKKMKPDAKSKKIEKLEEQISKLESKEETKEEKKKLNLPRIGDKIKDSLKEVFGDKFAENSPNEFKEYVNSMTPDAYKAHNVKVHMENFLQTLSGGGGGGAPARILVQFLTLKELRKIENEVKTTDKVGIYTTSSGDYFTGPSKDEDEDLDEKNFDGETFLVGETTGRVYHMESEEFLGFWRSKGGLI</sequence>
<feature type="coiled-coil region" evidence="1">
    <location>
        <begin position="11"/>
        <end position="38"/>
    </location>
</feature>
<protein>
    <submittedName>
        <fullName evidence="2">Uncharacterized protein</fullName>
    </submittedName>
</protein>
<name>A0A6C0LC27_9ZZZZ</name>
<evidence type="ECO:0000313" key="2">
    <source>
        <dbReference type="EMBL" id="QHU27987.1"/>
    </source>
</evidence>
<keyword evidence="1" id="KW-0175">Coiled coil</keyword>